<dbReference type="Proteomes" id="UP001250662">
    <property type="component" value="Unassembled WGS sequence"/>
</dbReference>
<protein>
    <recommendedName>
        <fullName evidence="3">Adhesin domain-containing protein</fullName>
    </recommendedName>
</protein>
<dbReference type="RefSeq" id="WP_311383930.1">
    <property type="nucleotide sequence ID" value="NZ_JAVRHU010000001.1"/>
</dbReference>
<organism evidence="1 2">
    <name type="scientific">Croceitalea vernalis</name>
    <dbReference type="NCBI Taxonomy" id="3075599"/>
    <lineage>
        <taxon>Bacteria</taxon>
        <taxon>Pseudomonadati</taxon>
        <taxon>Bacteroidota</taxon>
        <taxon>Flavobacteriia</taxon>
        <taxon>Flavobacteriales</taxon>
        <taxon>Flavobacteriaceae</taxon>
        <taxon>Croceitalea</taxon>
    </lineage>
</organism>
<sequence>MCGQKIVQKVIENPVNQNIYIDTNNCFQVDLKTSSSKQLQVIASIEGEYLKDLVVKIEEKGNDVFVSAGFLPNFIMPNDKLNALEEVSIALYITIPIYANIQLFGTNSNVNATGKYNRLKITLADGDCILKNVTKKTEVKTQNGNIMVIAESGTIKANSNYGEVSKNKIPQGESSYILNSVQGNIELNKTE</sequence>
<evidence type="ECO:0000313" key="2">
    <source>
        <dbReference type="Proteomes" id="UP001250662"/>
    </source>
</evidence>
<evidence type="ECO:0000313" key="1">
    <source>
        <dbReference type="EMBL" id="MDT0620266.1"/>
    </source>
</evidence>
<accession>A0ABU3BE57</accession>
<keyword evidence="2" id="KW-1185">Reference proteome</keyword>
<comment type="caution">
    <text evidence="1">The sequence shown here is derived from an EMBL/GenBank/DDBJ whole genome shotgun (WGS) entry which is preliminary data.</text>
</comment>
<proteinExistence type="predicted"/>
<reference evidence="1 2" key="1">
    <citation type="submission" date="2023-09" db="EMBL/GenBank/DDBJ databases">
        <authorList>
            <person name="Rey-Velasco X."/>
        </authorList>
    </citation>
    <scope>NUCLEOTIDE SEQUENCE [LARGE SCALE GENOMIC DNA]</scope>
    <source>
        <strain evidence="1 2">P007</strain>
    </source>
</reference>
<gene>
    <name evidence="1" type="ORF">RM520_01440</name>
</gene>
<evidence type="ECO:0008006" key="3">
    <source>
        <dbReference type="Google" id="ProtNLM"/>
    </source>
</evidence>
<dbReference type="EMBL" id="JAVRHU010000001">
    <property type="protein sequence ID" value="MDT0620266.1"/>
    <property type="molecule type" value="Genomic_DNA"/>
</dbReference>
<name>A0ABU3BE57_9FLAO</name>